<dbReference type="Pfam" id="PF25990">
    <property type="entry name" value="Beta-barrel_YknX"/>
    <property type="match status" value="1"/>
</dbReference>
<name>A0A7H0VAX5_9FLAO</name>
<dbReference type="PANTHER" id="PTHR30469">
    <property type="entry name" value="MULTIDRUG RESISTANCE PROTEIN MDTA"/>
    <property type="match status" value="1"/>
</dbReference>
<comment type="similarity">
    <text evidence="2">Belongs to the membrane fusion protein (MFP) (TC 8.A.1) family.</text>
</comment>
<dbReference type="NCBIfam" id="TIGR01730">
    <property type="entry name" value="RND_mfp"/>
    <property type="match status" value="1"/>
</dbReference>
<evidence type="ECO:0000313" key="10">
    <source>
        <dbReference type="Proteomes" id="UP000516305"/>
    </source>
</evidence>
<dbReference type="PANTHER" id="PTHR30469:SF33">
    <property type="entry name" value="SLR1207 PROTEIN"/>
    <property type="match status" value="1"/>
</dbReference>
<dbReference type="Pfam" id="PF25876">
    <property type="entry name" value="HH_MFP_RND"/>
    <property type="match status" value="1"/>
</dbReference>
<dbReference type="InterPro" id="IPR058625">
    <property type="entry name" value="MdtA-like_BSH"/>
</dbReference>
<evidence type="ECO:0000256" key="4">
    <source>
        <dbReference type="SAM" id="Coils"/>
    </source>
</evidence>
<evidence type="ECO:0000259" key="7">
    <source>
        <dbReference type="Pfam" id="PF25967"/>
    </source>
</evidence>
<evidence type="ECO:0000256" key="3">
    <source>
        <dbReference type="ARBA" id="ARBA00022448"/>
    </source>
</evidence>
<dbReference type="SUPFAM" id="SSF111369">
    <property type="entry name" value="HlyD-like secretion proteins"/>
    <property type="match status" value="1"/>
</dbReference>
<accession>A0A7H0VAX5</accession>
<dbReference type="KEGG" id="chyd:H4K34_10840"/>
<dbReference type="Pfam" id="PF25917">
    <property type="entry name" value="BSH_RND"/>
    <property type="match status" value="1"/>
</dbReference>
<evidence type="ECO:0000259" key="8">
    <source>
        <dbReference type="Pfam" id="PF25990"/>
    </source>
</evidence>
<reference evidence="9 10" key="1">
    <citation type="submission" date="2020-08" db="EMBL/GenBank/DDBJ databases">
        <title>Croceimicrobium hydrocarbonivorans gen. nov., sp. nov., a novel marine bacterium isolated from a bacterial consortium that degrades polyethylene terephthalate.</title>
        <authorList>
            <person name="Liu R."/>
        </authorList>
    </citation>
    <scope>NUCLEOTIDE SEQUENCE [LARGE SCALE GENOMIC DNA]</scope>
    <source>
        <strain evidence="9 10">A20-9</strain>
    </source>
</reference>
<keyword evidence="4" id="KW-0175">Coiled coil</keyword>
<dbReference type="GO" id="GO:1990281">
    <property type="term" value="C:efflux pump complex"/>
    <property type="evidence" value="ECO:0007669"/>
    <property type="project" value="TreeGrafter"/>
</dbReference>
<feature type="domain" description="Multidrug resistance protein MdtA-like C-terminal permuted SH3" evidence="7">
    <location>
        <begin position="361"/>
        <end position="399"/>
    </location>
</feature>
<dbReference type="Pfam" id="PF25967">
    <property type="entry name" value="RND-MFP_C"/>
    <property type="match status" value="1"/>
</dbReference>
<dbReference type="Gene3D" id="2.40.30.170">
    <property type="match status" value="1"/>
</dbReference>
<dbReference type="Gene3D" id="1.10.287.470">
    <property type="entry name" value="Helix hairpin bin"/>
    <property type="match status" value="1"/>
</dbReference>
<dbReference type="Proteomes" id="UP000516305">
    <property type="component" value="Chromosome"/>
</dbReference>
<dbReference type="AlphaFoldDB" id="A0A7H0VAX5"/>
<evidence type="ECO:0000313" key="9">
    <source>
        <dbReference type="EMBL" id="QNR22873.1"/>
    </source>
</evidence>
<dbReference type="InterPro" id="IPR058624">
    <property type="entry name" value="MdtA-like_HH"/>
</dbReference>
<feature type="domain" description="Multidrug resistance protein MdtA-like alpha-helical hairpin" evidence="5">
    <location>
        <begin position="109"/>
        <end position="183"/>
    </location>
</feature>
<dbReference type="RefSeq" id="WP_210757441.1">
    <property type="nucleotide sequence ID" value="NZ_CP060139.1"/>
</dbReference>
<evidence type="ECO:0000259" key="6">
    <source>
        <dbReference type="Pfam" id="PF25917"/>
    </source>
</evidence>
<feature type="domain" description="Multidrug resistance protein MdtA-like barrel-sandwich hybrid" evidence="6">
    <location>
        <begin position="62"/>
        <end position="205"/>
    </location>
</feature>
<evidence type="ECO:0000259" key="5">
    <source>
        <dbReference type="Pfam" id="PF25876"/>
    </source>
</evidence>
<dbReference type="GO" id="GO:0015562">
    <property type="term" value="F:efflux transmembrane transporter activity"/>
    <property type="evidence" value="ECO:0007669"/>
    <property type="project" value="InterPro"/>
</dbReference>
<feature type="domain" description="YknX-like beta-barrel" evidence="8">
    <location>
        <begin position="226"/>
        <end position="291"/>
    </location>
</feature>
<protein>
    <submittedName>
        <fullName evidence="9">Efflux RND transporter periplasmic adaptor subunit</fullName>
    </submittedName>
</protein>
<keyword evidence="10" id="KW-1185">Reference proteome</keyword>
<sequence length="425" mass="46383">MSRPLKTIIIIAVVLIVFLVVAKSAGWIGEEESTKVELSKVERKTITETVIASGKIQPEVEVKISAEVSGEIIELPFQEGAQVKKGDLLVKINPDLFIAAVNRARASINTAKASLASSKAQFIEAEKNFNRNKSLHKDGVISDADFDAIKRAYEVSQLGVESAQYQLQSAEATLQEAKDNLARTTIYAPMDGTISMLNSEVGERVVGTIQMTGTEILRVANLELMEVLVEVNENDIIQVNYGDTALIEVDAYLDKEFKGVVTEIANSAKLAGTTIDQVTNFEVKVRILKDSYAELLQEGGISPFRPGMTASLEILTDRQNGVLSVPIQAVTTRADTSDMPAYARKKLDDADEEGDELFEIVFVKKEGKAELRVVKTGIQNDEDIVILSGLEEGEEIVTGPYSAISRTLKPGTVISEEKSESKKEE</sequence>
<proteinExistence type="inferred from homology"/>
<dbReference type="InterPro" id="IPR058636">
    <property type="entry name" value="Beta-barrel_YknX"/>
</dbReference>
<dbReference type="Gene3D" id="2.40.420.20">
    <property type="match status" value="1"/>
</dbReference>
<dbReference type="InterPro" id="IPR058627">
    <property type="entry name" value="MdtA-like_C"/>
</dbReference>
<evidence type="ECO:0000256" key="2">
    <source>
        <dbReference type="ARBA" id="ARBA00009477"/>
    </source>
</evidence>
<comment type="subcellular location">
    <subcellularLocation>
        <location evidence="1">Cell envelope</location>
    </subcellularLocation>
</comment>
<dbReference type="Gene3D" id="2.40.50.100">
    <property type="match status" value="1"/>
</dbReference>
<evidence type="ECO:0000256" key="1">
    <source>
        <dbReference type="ARBA" id="ARBA00004196"/>
    </source>
</evidence>
<dbReference type="EMBL" id="CP060139">
    <property type="protein sequence ID" value="QNR22873.1"/>
    <property type="molecule type" value="Genomic_DNA"/>
</dbReference>
<gene>
    <name evidence="9" type="ORF">H4K34_10840</name>
</gene>
<dbReference type="InterPro" id="IPR006143">
    <property type="entry name" value="RND_pump_MFP"/>
</dbReference>
<keyword evidence="3" id="KW-0813">Transport</keyword>
<feature type="coiled-coil region" evidence="4">
    <location>
        <begin position="160"/>
        <end position="187"/>
    </location>
</feature>
<organism evidence="9 10">
    <name type="scientific">Croceimicrobium hydrocarbonivorans</name>
    <dbReference type="NCBI Taxonomy" id="2761580"/>
    <lineage>
        <taxon>Bacteria</taxon>
        <taxon>Pseudomonadati</taxon>
        <taxon>Bacteroidota</taxon>
        <taxon>Flavobacteriia</taxon>
        <taxon>Flavobacteriales</taxon>
        <taxon>Owenweeksiaceae</taxon>
        <taxon>Croceimicrobium</taxon>
    </lineage>
</organism>